<accession>A0A420J4L9</accession>
<evidence type="ECO:0000313" key="2">
    <source>
        <dbReference type="Proteomes" id="UP000285405"/>
    </source>
</evidence>
<dbReference type="Proteomes" id="UP000285405">
    <property type="component" value="Unassembled WGS sequence"/>
</dbReference>
<sequence length="77" mass="8782">MEILICAKYGNFCGNTSIYVEVTVMKKEKKKSGVIFDLNAHFEQAGLVVAVRFTRVLELIGILRYSEQSKENRDPKN</sequence>
<protein>
    <submittedName>
        <fullName evidence="1">Uncharacterized protein</fullName>
    </submittedName>
</protein>
<dbReference type="AlphaFoldDB" id="A0A420J4L9"/>
<organism evidence="1 2">
    <name type="scientific">Golovinomyces cichoracearum</name>
    <dbReference type="NCBI Taxonomy" id="62708"/>
    <lineage>
        <taxon>Eukaryota</taxon>
        <taxon>Fungi</taxon>
        <taxon>Dikarya</taxon>
        <taxon>Ascomycota</taxon>
        <taxon>Pezizomycotina</taxon>
        <taxon>Leotiomycetes</taxon>
        <taxon>Erysiphales</taxon>
        <taxon>Erysiphaceae</taxon>
        <taxon>Golovinomyces</taxon>
    </lineage>
</organism>
<comment type="caution">
    <text evidence="1">The sequence shown here is derived from an EMBL/GenBank/DDBJ whole genome shotgun (WGS) entry which is preliminary data.</text>
</comment>
<name>A0A420J4L9_9PEZI</name>
<proteinExistence type="predicted"/>
<reference evidence="1 2" key="1">
    <citation type="journal article" date="2018" name="BMC Genomics">
        <title>Comparative genome analyses reveal sequence features reflecting distinct modes of host-adaptation between dicot and monocot powdery mildew.</title>
        <authorList>
            <person name="Wu Y."/>
            <person name="Ma X."/>
            <person name="Pan Z."/>
            <person name="Kale S.D."/>
            <person name="Song Y."/>
            <person name="King H."/>
            <person name="Zhang Q."/>
            <person name="Presley C."/>
            <person name="Deng X."/>
            <person name="Wei C.I."/>
            <person name="Xiao S."/>
        </authorList>
    </citation>
    <scope>NUCLEOTIDE SEQUENCE [LARGE SCALE GENOMIC DNA]</scope>
    <source>
        <strain evidence="1">UCSC1</strain>
    </source>
</reference>
<dbReference type="EMBL" id="MCBR01002246">
    <property type="protein sequence ID" value="RKF81759.1"/>
    <property type="molecule type" value="Genomic_DNA"/>
</dbReference>
<gene>
    <name evidence="1" type="ORF">GcC1_022007</name>
</gene>
<evidence type="ECO:0000313" key="1">
    <source>
        <dbReference type="EMBL" id="RKF81759.1"/>
    </source>
</evidence>